<dbReference type="PATRIC" id="fig|1423739.3.peg.385"/>
<evidence type="ECO:0000313" key="2">
    <source>
        <dbReference type="Proteomes" id="UP000052013"/>
    </source>
</evidence>
<proteinExistence type="predicted"/>
<dbReference type="STRING" id="1423739.FC85_GL000368"/>
<gene>
    <name evidence="1" type="ORF">FC85_GL000368</name>
</gene>
<protein>
    <submittedName>
        <fullName evidence="1">Uncharacterized protein</fullName>
    </submittedName>
</protein>
<organism evidence="1 2">
    <name type="scientific">Lentilactobacillus diolivorans DSM 14421</name>
    <dbReference type="NCBI Taxonomy" id="1423739"/>
    <lineage>
        <taxon>Bacteria</taxon>
        <taxon>Bacillati</taxon>
        <taxon>Bacillota</taxon>
        <taxon>Bacilli</taxon>
        <taxon>Lactobacillales</taxon>
        <taxon>Lactobacillaceae</taxon>
        <taxon>Lentilactobacillus</taxon>
    </lineage>
</organism>
<dbReference type="Proteomes" id="UP000052013">
    <property type="component" value="Unassembled WGS sequence"/>
</dbReference>
<name>A0A0R1SHQ3_9LACO</name>
<evidence type="ECO:0000313" key="1">
    <source>
        <dbReference type="EMBL" id="KRL65224.1"/>
    </source>
</evidence>
<dbReference type="AlphaFoldDB" id="A0A0R1SHQ3"/>
<accession>A0A0R1SHQ3</accession>
<dbReference type="EMBL" id="AZEY01000073">
    <property type="protein sequence ID" value="KRL65224.1"/>
    <property type="molecule type" value="Genomic_DNA"/>
</dbReference>
<sequence length="168" mass="19717">MIMKKRRLADAAMLMLIPISIVGFSLSTTHDAIFKPTTETARVNNIAETTDTEYQLKGTNAEIQPLDFRPSRVYRVRYAKTNFKATLDEDYREEKLYRYVPGAKKNNRAYSWSRIKARTGKRVFVDMKAKAYYRDDDGERESEDFYRIRISNSSKAQKYWVNEDAIED</sequence>
<comment type="caution">
    <text evidence="1">The sequence shown here is derived from an EMBL/GenBank/DDBJ whole genome shotgun (WGS) entry which is preliminary data.</text>
</comment>
<reference evidence="1 2" key="1">
    <citation type="journal article" date="2015" name="Genome Announc.">
        <title>Expanding the biotechnology potential of lactobacilli through comparative genomics of 213 strains and associated genera.</title>
        <authorList>
            <person name="Sun Z."/>
            <person name="Harris H.M."/>
            <person name="McCann A."/>
            <person name="Guo C."/>
            <person name="Argimon S."/>
            <person name="Zhang W."/>
            <person name="Yang X."/>
            <person name="Jeffery I.B."/>
            <person name="Cooney J.C."/>
            <person name="Kagawa T.F."/>
            <person name="Liu W."/>
            <person name="Song Y."/>
            <person name="Salvetti E."/>
            <person name="Wrobel A."/>
            <person name="Rasinkangas P."/>
            <person name="Parkhill J."/>
            <person name="Rea M.C."/>
            <person name="O'Sullivan O."/>
            <person name="Ritari J."/>
            <person name="Douillard F.P."/>
            <person name="Paul Ross R."/>
            <person name="Yang R."/>
            <person name="Briner A.E."/>
            <person name="Felis G.E."/>
            <person name="de Vos W.M."/>
            <person name="Barrangou R."/>
            <person name="Klaenhammer T.R."/>
            <person name="Caufield P.W."/>
            <person name="Cui Y."/>
            <person name="Zhang H."/>
            <person name="O'Toole P.W."/>
        </authorList>
    </citation>
    <scope>NUCLEOTIDE SEQUENCE [LARGE SCALE GENOMIC DNA]</scope>
    <source>
        <strain evidence="1 2">DSM 14421</strain>
    </source>
</reference>